<accession>A0ABC8BRV2</accession>
<dbReference type="InterPro" id="IPR013249">
    <property type="entry name" value="RNA_pol_sigma70_r4_t2"/>
</dbReference>
<dbReference type="SUPFAM" id="SSF88946">
    <property type="entry name" value="Sigma2 domain of RNA polymerase sigma factors"/>
    <property type="match status" value="1"/>
</dbReference>
<dbReference type="AlphaFoldDB" id="A0ABC8BRV2"/>
<evidence type="ECO:0000313" key="8">
    <source>
        <dbReference type="Proteomes" id="UP000192251"/>
    </source>
</evidence>
<evidence type="ECO:0000313" key="7">
    <source>
        <dbReference type="EMBL" id="ARF72558.1"/>
    </source>
</evidence>
<keyword evidence="5" id="KW-0804">Transcription</keyword>
<evidence type="ECO:0000256" key="1">
    <source>
        <dbReference type="ARBA" id="ARBA00010641"/>
    </source>
</evidence>
<evidence type="ECO:0000256" key="3">
    <source>
        <dbReference type="ARBA" id="ARBA00023082"/>
    </source>
</evidence>
<name>A0ABC8BRV2_9ACTN</name>
<dbReference type="GO" id="GO:0016987">
    <property type="term" value="F:sigma factor activity"/>
    <property type="evidence" value="ECO:0007669"/>
    <property type="project" value="UniProtKB-KW"/>
</dbReference>
<sequence>MPVRRERGPGDPLGPAQVDRVRAVLSLGGVPYADLQDGVQQIRLRLLERTARGQEPPGDLGAWAAVVASNLAADWHRGRGRQERVAARLAALDPPGGATAGGQEARLLALTVAAGLDALPEPQRQALVLRFYADLSVPQIASELGIPQGTVKSRLYAAARTMRERLAPLHADGVV</sequence>
<feature type="domain" description="RNA polymerase sigma factor 70 region 4 type 2" evidence="6">
    <location>
        <begin position="116"/>
        <end position="160"/>
    </location>
</feature>
<dbReference type="InterPro" id="IPR036388">
    <property type="entry name" value="WH-like_DNA-bd_sf"/>
</dbReference>
<dbReference type="KEGG" id="kab:B7C62_09955"/>
<keyword evidence="2" id="KW-0805">Transcription regulation</keyword>
<evidence type="ECO:0000256" key="2">
    <source>
        <dbReference type="ARBA" id="ARBA00023015"/>
    </source>
</evidence>
<dbReference type="InterPro" id="IPR014284">
    <property type="entry name" value="RNA_pol_sigma-70_dom"/>
</dbReference>
<dbReference type="NCBIfam" id="TIGR02937">
    <property type="entry name" value="sigma70-ECF"/>
    <property type="match status" value="1"/>
</dbReference>
<dbReference type="GO" id="GO:0003677">
    <property type="term" value="F:DNA binding"/>
    <property type="evidence" value="ECO:0007669"/>
    <property type="project" value="UniProtKB-KW"/>
</dbReference>
<organism evidence="7 8">
    <name type="scientific">Kitasatospora albolonga</name>
    <dbReference type="NCBI Taxonomy" id="68173"/>
    <lineage>
        <taxon>Bacteria</taxon>
        <taxon>Bacillati</taxon>
        <taxon>Actinomycetota</taxon>
        <taxon>Actinomycetes</taxon>
        <taxon>Kitasatosporales</taxon>
        <taxon>Streptomycetaceae</taxon>
        <taxon>Kitasatospora</taxon>
    </lineage>
</organism>
<gene>
    <name evidence="7" type="ORF">B7C62_09955</name>
</gene>
<dbReference type="PANTHER" id="PTHR43133:SF52">
    <property type="entry name" value="ECF RNA POLYMERASE SIGMA FACTOR SIGL"/>
    <property type="match status" value="1"/>
</dbReference>
<dbReference type="InterPro" id="IPR013324">
    <property type="entry name" value="RNA_pol_sigma_r3/r4-like"/>
</dbReference>
<protein>
    <submittedName>
        <fullName evidence="7">RNA polymerase subunit sigma-70</fullName>
    </submittedName>
</protein>
<evidence type="ECO:0000256" key="4">
    <source>
        <dbReference type="ARBA" id="ARBA00023125"/>
    </source>
</evidence>
<dbReference type="PANTHER" id="PTHR43133">
    <property type="entry name" value="RNA POLYMERASE ECF-TYPE SIGMA FACTO"/>
    <property type="match status" value="1"/>
</dbReference>
<dbReference type="InterPro" id="IPR039425">
    <property type="entry name" value="RNA_pol_sigma-70-like"/>
</dbReference>
<evidence type="ECO:0000256" key="5">
    <source>
        <dbReference type="ARBA" id="ARBA00023163"/>
    </source>
</evidence>
<evidence type="ECO:0000259" key="6">
    <source>
        <dbReference type="Pfam" id="PF08281"/>
    </source>
</evidence>
<dbReference type="CDD" id="cd06171">
    <property type="entry name" value="Sigma70_r4"/>
    <property type="match status" value="1"/>
</dbReference>
<keyword evidence="3" id="KW-0731">Sigma factor</keyword>
<comment type="similarity">
    <text evidence="1">Belongs to the sigma-70 factor family. ECF subfamily.</text>
</comment>
<dbReference type="Pfam" id="PF08281">
    <property type="entry name" value="Sigma70_r4_2"/>
    <property type="match status" value="1"/>
</dbReference>
<dbReference type="SUPFAM" id="SSF88659">
    <property type="entry name" value="Sigma3 and sigma4 domains of RNA polymerase sigma factors"/>
    <property type="match status" value="1"/>
</dbReference>
<keyword evidence="4" id="KW-0238">DNA-binding</keyword>
<keyword evidence="8" id="KW-1185">Reference proteome</keyword>
<dbReference type="Gene3D" id="1.10.1740.10">
    <property type="match status" value="1"/>
</dbReference>
<dbReference type="Gene3D" id="1.10.10.10">
    <property type="entry name" value="Winged helix-like DNA-binding domain superfamily/Winged helix DNA-binding domain"/>
    <property type="match status" value="1"/>
</dbReference>
<proteinExistence type="inferred from homology"/>
<dbReference type="InterPro" id="IPR013325">
    <property type="entry name" value="RNA_pol_sigma_r2"/>
</dbReference>
<reference evidence="7 8" key="1">
    <citation type="submission" date="2017-04" db="EMBL/GenBank/DDBJ databases">
        <title>The complete genome sequence of Streptomyces albolongus YIM 101047, the producer of novel bafilomycins and novel odoriferous sesquiterpenoids.</title>
        <authorList>
            <person name="Yin M."/>
            <person name="Jiang Y."/>
        </authorList>
    </citation>
    <scope>NUCLEOTIDE SEQUENCE [LARGE SCALE GENOMIC DNA]</scope>
    <source>
        <strain evidence="7 8">YIM 101047</strain>
    </source>
</reference>
<dbReference type="EMBL" id="CP020563">
    <property type="protein sequence ID" value="ARF72558.1"/>
    <property type="molecule type" value="Genomic_DNA"/>
</dbReference>
<dbReference type="Proteomes" id="UP000192251">
    <property type="component" value="Chromosome"/>
</dbReference>